<dbReference type="PANTHER" id="PTHR47506">
    <property type="entry name" value="TRANSCRIPTIONAL REGULATORY PROTEIN"/>
    <property type="match status" value="1"/>
</dbReference>
<dbReference type="InterPro" id="IPR009057">
    <property type="entry name" value="Homeodomain-like_sf"/>
</dbReference>
<dbReference type="Pfam" id="PF00440">
    <property type="entry name" value="TetR_N"/>
    <property type="match status" value="1"/>
</dbReference>
<evidence type="ECO:0000313" key="7">
    <source>
        <dbReference type="Proteomes" id="UP001200110"/>
    </source>
</evidence>
<keyword evidence="7" id="KW-1185">Reference proteome</keyword>
<dbReference type="PROSITE" id="PS50977">
    <property type="entry name" value="HTH_TETR_2"/>
    <property type="match status" value="1"/>
</dbReference>
<dbReference type="Gene3D" id="1.10.357.10">
    <property type="entry name" value="Tetracycline Repressor, domain 2"/>
    <property type="match status" value="1"/>
</dbReference>
<name>A0ABS9IX20_9ACTN</name>
<dbReference type="InterPro" id="IPR001647">
    <property type="entry name" value="HTH_TetR"/>
</dbReference>
<dbReference type="RefSeq" id="WP_236999235.1">
    <property type="nucleotide sequence ID" value="NZ_JAKKOR010000012.1"/>
</dbReference>
<accession>A0ABS9IX20</accession>
<dbReference type="SUPFAM" id="SSF48498">
    <property type="entry name" value="Tetracyclin repressor-like, C-terminal domain"/>
    <property type="match status" value="1"/>
</dbReference>
<organism evidence="6 7">
    <name type="scientific">Gordonia liuliyuniae</name>
    <dbReference type="NCBI Taxonomy" id="2911517"/>
    <lineage>
        <taxon>Bacteria</taxon>
        <taxon>Bacillati</taxon>
        <taxon>Actinomycetota</taxon>
        <taxon>Actinomycetes</taxon>
        <taxon>Mycobacteriales</taxon>
        <taxon>Gordoniaceae</taxon>
        <taxon>Gordonia</taxon>
    </lineage>
</organism>
<evidence type="ECO:0000313" key="6">
    <source>
        <dbReference type="EMBL" id="MCF8590037.1"/>
    </source>
</evidence>
<gene>
    <name evidence="6" type="ORF">L5G33_16400</name>
</gene>
<dbReference type="EMBL" id="JAKKOR010000012">
    <property type="protein sequence ID" value="MCF8590037.1"/>
    <property type="molecule type" value="Genomic_DNA"/>
</dbReference>
<protein>
    <submittedName>
        <fullName evidence="6">TetR/AcrR family transcriptional regulator</fullName>
    </submittedName>
</protein>
<evidence type="ECO:0000256" key="2">
    <source>
        <dbReference type="ARBA" id="ARBA00023125"/>
    </source>
</evidence>
<dbReference type="Proteomes" id="UP001200110">
    <property type="component" value="Unassembled WGS sequence"/>
</dbReference>
<sequence length="192" mass="20631">MGRPRKFDTDAATDAAVDVFWTRGFAGATPAALEESMGITRSSLYNSFGSKSDLYLRALERYIRDESAQIIALLDQPGDVLPRLRAAIDRVVELSLLDAEQRGCMVTNAAIERARDDEQVRTLLAQAVDDQAAAFSRAIARGQLTGEINAAVDNTAMGNLLVATLNGIRVLARIDPSPTRLTALASAALRGL</sequence>
<comment type="caution">
    <text evidence="6">The sequence shown here is derived from an EMBL/GenBank/DDBJ whole genome shotgun (WGS) entry which is preliminary data.</text>
</comment>
<proteinExistence type="predicted"/>
<dbReference type="Pfam" id="PF16925">
    <property type="entry name" value="TetR_C_13"/>
    <property type="match status" value="1"/>
</dbReference>
<feature type="DNA-binding region" description="H-T-H motif" evidence="4">
    <location>
        <begin position="29"/>
        <end position="48"/>
    </location>
</feature>
<evidence type="ECO:0000256" key="4">
    <source>
        <dbReference type="PROSITE-ProRule" id="PRU00335"/>
    </source>
</evidence>
<dbReference type="PRINTS" id="PR00455">
    <property type="entry name" value="HTHTETR"/>
</dbReference>
<dbReference type="InterPro" id="IPR011075">
    <property type="entry name" value="TetR_C"/>
</dbReference>
<reference evidence="6 7" key="1">
    <citation type="submission" date="2022-01" db="EMBL/GenBank/DDBJ databases">
        <authorList>
            <person name="Huang Y."/>
        </authorList>
    </citation>
    <scope>NUCLEOTIDE SEQUENCE [LARGE SCALE GENOMIC DNA]</scope>
    <source>
        <strain evidence="6 7">HY366</strain>
    </source>
</reference>
<evidence type="ECO:0000259" key="5">
    <source>
        <dbReference type="PROSITE" id="PS50977"/>
    </source>
</evidence>
<dbReference type="SUPFAM" id="SSF46689">
    <property type="entry name" value="Homeodomain-like"/>
    <property type="match status" value="1"/>
</dbReference>
<dbReference type="InterPro" id="IPR036271">
    <property type="entry name" value="Tet_transcr_reg_TetR-rel_C_sf"/>
</dbReference>
<dbReference type="PANTHER" id="PTHR47506:SF1">
    <property type="entry name" value="HTH-TYPE TRANSCRIPTIONAL REGULATOR YJDC"/>
    <property type="match status" value="1"/>
</dbReference>
<keyword evidence="3" id="KW-0804">Transcription</keyword>
<dbReference type="Gene3D" id="1.10.10.60">
    <property type="entry name" value="Homeodomain-like"/>
    <property type="match status" value="1"/>
</dbReference>
<keyword evidence="2 4" id="KW-0238">DNA-binding</keyword>
<keyword evidence="1" id="KW-0805">Transcription regulation</keyword>
<feature type="domain" description="HTH tetR-type" evidence="5">
    <location>
        <begin position="6"/>
        <end position="66"/>
    </location>
</feature>
<evidence type="ECO:0000256" key="3">
    <source>
        <dbReference type="ARBA" id="ARBA00023163"/>
    </source>
</evidence>
<evidence type="ECO:0000256" key="1">
    <source>
        <dbReference type="ARBA" id="ARBA00023015"/>
    </source>
</evidence>